<accession>A0ABV9YDT3</accession>
<keyword evidence="2" id="KW-1185">Reference proteome</keyword>
<dbReference type="RefSeq" id="WP_344038294.1">
    <property type="nucleotide sequence ID" value="NZ_BAAAKE010000010.1"/>
</dbReference>
<protein>
    <submittedName>
        <fullName evidence="1">Uncharacterized protein</fullName>
    </submittedName>
</protein>
<proteinExistence type="predicted"/>
<gene>
    <name evidence="1" type="ORF">ACFPFM_39290</name>
</gene>
<evidence type="ECO:0000313" key="2">
    <source>
        <dbReference type="Proteomes" id="UP001595833"/>
    </source>
</evidence>
<dbReference type="EMBL" id="JBHSJB010000049">
    <property type="protein sequence ID" value="MFC5059793.1"/>
    <property type="molecule type" value="Genomic_DNA"/>
</dbReference>
<reference evidence="2" key="1">
    <citation type="journal article" date="2019" name="Int. J. Syst. Evol. Microbiol.">
        <title>The Global Catalogue of Microorganisms (GCM) 10K type strain sequencing project: providing services to taxonomists for standard genome sequencing and annotation.</title>
        <authorList>
            <consortium name="The Broad Institute Genomics Platform"/>
            <consortium name="The Broad Institute Genome Sequencing Center for Infectious Disease"/>
            <person name="Wu L."/>
            <person name="Ma J."/>
        </authorList>
    </citation>
    <scope>NUCLEOTIDE SEQUENCE [LARGE SCALE GENOMIC DNA]</scope>
    <source>
        <strain evidence="2">KCTC 12848</strain>
    </source>
</reference>
<sequence length="120" mass="13341">MASAREVPTGESQLEGVDYFAKDLTAVGRKDADGWFLLIKKEKSIWVKEGETDRSRVETLAERFPGLGSGSDFIHGIDAISHINEWTLLVRGEKSVWTKEHSAEARPVQNLVDRFPGLTG</sequence>
<organism evidence="1 2">
    <name type="scientific">Saccharothrix xinjiangensis</name>
    <dbReference type="NCBI Taxonomy" id="204798"/>
    <lineage>
        <taxon>Bacteria</taxon>
        <taxon>Bacillati</taxon>
        <taxon>Actinomycetota</taxon>
        <taxon>Actinomycetes</taxon>
        <taxon>Pseudonocardiales</taxon>
        <taxon>Pseudonocardiaceae</taxon>
        <taxon>Saccharothrix</taxon>
    </lineage>
</organism>
<dbReference type="Proteomes" id="UP001595833">
    <property type="component" value="Unassembled WGS sequence"/>
</dbReference>
<name>A0ABV9YDT3_9PSEU</name>
<comment type="caution">
    <text evidence="1">The sequence shown here is derived from an EMBL/GenBank/DDBJ whole genome shotgun (WGS) entry which is preliminary data.</text>
</comment>
<evidence type="ECO:0000313" key="1">
    <source>
        <dbReference type="EMBL" id="MFC5059793.1"/>
    </source>
</evidence>